<keyword evidence="7" id="KW-0503">Monooxygenase</keyword>
<protein>
    <submittedName>
        <fullName evidence="8">Cytochrome P450</fullName>
    </submittedName>
</protein>
<evidence type="ECO:0000256" key="2">
    <source>
        <dbReference type="ARBA" id="ARBA00010617"/>
    </source>
</evidence>
<name>A0ABT5D4H9_9BACT</name>
<evidence type="ECO:0000256" key="1">
    <source>
        <dbReference type="ARBA" id="ARBA00001971"/>
    </source>
</evidence>
<comment type="similarity">
    <text evidence="2">Belongs to the cytochrome P450 family.</text>
</comment>
<dbReference type="Proteomes" id="UP001221838">
    <property type="component" value="Unassembled WGS sequence"/>
</dbReference>
<accession>A0ABT5D4H9</accession>
<dbReference type="Gene3D" id="1.10.630.10">
    <property type="entry name" value="Cytochrome P450"/>
    <property type="match status" value="1"/>
</dbReference>
<dbReference type="SUPFAM" id="SSF48264">
    <property type="entry name" value="Cytochrome P450"/>
    <property type="match status" value="1"/>
</dbReference>
<proteinExistence type="inferred from homology"/>
<evidence type="ECO:0000256" key="7">
    <source>
        <dbReference type="ARBA" id="ARBA00023033"/>
    </source>
</evidence>
<evidence type="ECO:0000256" key="6">
    <source>
        <dbReference type="ARBA" id="ARBA00023004"/>
    </source>
</evidence>
<dbReference type="InterPro" id="IPR036396">
    <property type="entry name" value="Cyt_P450_sf"/>
</dbReference>
<dbReference type="PANTHER" id="PTHR24286:SF24">
    <property type="entry name" value="LANOSTEROL 14-ALPHA DEMETHYLASE"/>
    <property type="match status" value="1"/>
</dbReference>
<organism evidence="8 9">
    <name type="scientific">Stigmatella ashevillensis</name>
    <dbReference type="NCBI Taxonomy" id="2995309"/>
    <lineage>
        <taxon>Bacteria</taxon>
        <taxon>Pseudomonadati</taxon>
        <taxon>Myxococcota</taxon>
        <taxon>Myxococcia</taxon>
        <taxon>Myxococcales</taxon>
        <taxon>Cystobacterineae</taxon>
        <taxon>Archangiaceae</taxon>
        <taxon>Stigmatella</taxon>
    </lineage>
</organism>
<evidence type="ECO:0000256" key="5">
    <source>
        <dbReference type="ARBA" id="ARBA00023002"/>
    </source>
</evidence>
<keyword evidence="3" id="KW-0349">Heme</keyword>
<dbReference type="Pfam" id="PF00067">
    <property type="entry name" value="p450"/>
    <property type="match status" value="1"/>
</dbReference>
<dbReference type="RefSeq" id="WP_272136522.1">
    <property type="nucleotide sequence ID" value="NZ_JAQNDM010000002.1"/>
</dbReference>
<keyword evidence="4" id="KW-0479">Metal-binding</keyword>
<dbReference type="InterPro" id="IPR001128">
    <property type="entry name" value="Cyt_P450"/>
</dbReference>
<comment type="caution">
    <text evidence="8">The sequence shown here is derived from an EMBL/GenBank/DDBJ whole genome shotgun (WGS) entry which is preliminary data.</text>
</comment>
<evidence type="ECO:0000313" key="8">
    <source>
        <dbReference type="EMBL" id="MDC0708565.1"/>
    </source>
</evidence>
<comment type="cofactor">
    <cofactor evidence="1">
        <name>heme</name>
        <dbReference type="ChEBI" id="CHEBI:30413"/>
    </cofactor>
</comment>
<evidence type="ECO:0000313" key="9">
    <source>
        <dbReference type="Proteomes" id="UP001221838"/>
    </source>
</evidence>
<dbReference type="PRINTS" id="PR00463">
    <property type="entry name" value="EP450I"/>
</dbReference>
<keyword evidence="5" id="KW-0560">Oxidoreductase</keyword>
<evidence type="ECO:0000256" key="3">
    <source>
        <dbReference type="ARBA" id="ARBA00022617"/>
    </source>
</evidence>
<keyword evidence="6" id="KW-0408">Iron</keyword>
<dbReference type="InterPro" id="IPR002401">
    <property type="entry name" value="Cyt_P450_E_grp-I"/>
</dbReference>
<evidence type="ECO:0000256" key="4">
    <source>
        <dbReference type="ARBA" id="ARBA00022723"/>
    </source>
</evidence>
<keyword evidence="9" id="KW-1185">Reference proteome</keyword>
<dbReference type="PRINTS" id="PR00385">
    <property type="entry name" value="P450"/>
</dbReference>
<reference evidence="8 9" key="1">
    <citation type="submission" date="2022-11" db="EMBL/GenBank/DDBJ databases">
        <title>Minimal conservation of predation-associated metabolite biosynthetic gene clusters underscores biosynthetic potential of Myxococcota including descriptions for ten novel species: Archangium lansinium sp. nov., Myxococcus landrumus sp. nov., Nannocystis bai.</title>
        <authorList>
            <person name="Ahearne A."/>
            <person name="Stevens C."/>
            <person name="Dowd S."/>
        </authorList>
    </citation>
    <scope>NUCLEOTIDE SEQUENCE [LARGE SCALE GENOMIC DNA]</scope>
    <source>
        <strain evidence="8 9">NCWAL01</strain>
    </source>
</reference>
<dbReference type="EMBL" id="JAQNDM010000002">
    <property type="protein sequence ID" value="MDC0708565.1"/>
    <property type="molecule type" value="Genomic_DNA"/>
</dbReference>
<gene>
    <name evidence="8" type="ORF">POL68_08795</name>
</gene>
<sequence>MATSTPETRDQPQVAPFILNHVGDVSRPRRGMSTAADLAHLPGEAGIVANVRNTLGWVRRGNEHLLEQHRRFGPVYRTVFAGYTVVCVADPEMVMSIARDDHTWSTALAWLTFFQGIDAKINAAQVDSPLFLDFKPHRDARKILQPAFGHTATAGYFDAATPLFEKAIDRWVAQGRVSFKEEIRSLLVEVSTRIFLGVDSGATEFEHALIDYWEGPLSLSRSALLSAKWRRSIRGHRVLCEMLRSRIAERRATGGDDLFSRLCAKTQESDALLDDDGLVRLVIGVMAAAFATTSSGLASMAYLLAIHPEWQERMREEAFAVSKGRVSYEDSKQLEVSSRVWKETMRLYPIAPYCARRALHDVDLGQFRIPAGTFVMGLISVVMQDGSLWSNPQRFDPDRFTEERAEDKKSKASFLPFGTGAHTCTGMHLANAEAKSFWHAMLTRCRFTLERSYQGRHTYNPAGIVSGDVKLRIERL</sequence>
<dbReference type="PANTHER" id="PTHR24286">
    <property type="entry name" value="CYTOCHROME P450 26"/>
    <property type="match status" value="1"/>
</dbReference>